<keyword evidence="2" id="KW-1185">Reference proteome</keyword>
<dbReference type="EMBL" id="KZ820121">
    <property type="protein sequence ID" value="PWN48937.1"/>
    <property type="molecule type" value="Genomic_DNA"/>
</dbReference>
<protein>
    <submittedName>
        <fullName evidence="1">Exocyst complex component Sec10</fullName>
    </submittedName>
</protein>
<organism evidence="1 2">
    <name type="scientific">Violaceomyces palustris</name>
    <dbReference type="NCBI Taxonomy" id="1673888"/>
    <lineage>
        <taxon>Eukaryota</taxon>
        <taxon>Fungi</taxon>
        <taxon>Dikarya</taxon>
        <taxon>Basidiomycota</taxon>
        <taxon>Ustilaginomycotina</taxon>
        <taxon>Ustilaginomycetes</taxon>
        <taxon>Violaceomycetales</taxon>
        <taxon>Violaceomycetaceae</taxon>
        <taxon>Violaceomyces</taxon>
    </lineage>
</organism>
<gene>
    <name evidence="1" type="ORF">IE53DRAFT_170668</name>
</gene>
<reference evidence="1 2" key="1">
    <citation type="journal article" date="2018" name="Mol. Biol. Evol.">
        <title>Broad Genomic Sampling Reveals a Smut Pathogenic Ancestry of the Fungal Clade Ustilaginomycotina.</title>
        <authorList>
            <person name="Kijpornyongpan T."/>
            <person name="Mondo S.J."/>
            <person name="Barry K."/>
            <person name="Sandor L."/>
            <person name="Lee J."/>
            <person name="Lipzen A."/>
            <person name="Pangilinan J."/>
            <person name="LaButti K."/>
            <person name="Hainaut M."/>
            <person name="Henrissat B."/>
            <person name="Grigoriev I.V."/>
            <person name="Spatafora J.W."/>
            <person name="Aime M.C."/>
        </authorList>
    </citation>
    <scope>NUCLEOTIDE SEQUENCE [LARGE SCALE GENOMIC DNA]</scope>
    <source>
        <strain evidence="1 2">SA 807</strain>
    </source>
</reference>
<accession>A0ACD0NT18</accession>
<sequence length="1101" mass="118641">MNSPQTRPARARPAPVPGSTNSPRSSPSLHSSPTQARPYADPSLNELCRLETFQNHFNTNDFVAQLSEKLIQRSKADPGPFNPRPFIRTFESALENLIQIRSQVTAQVSQLSSAVHVAESAYTKKLDELSKNFTAVGTSFSALEERISEVGRTAIRIGEQLETIDRQRNRASEAHDLIEYYYMFARGDTSRLEKVRKEGGKEGRMKAAVIARRLSAISREVDVAGSEQTRDAIDRYCERFERDMLKLFDKFYRKSDPKMMSHIAKVLQGFNGGSSCVQIYVNQHDFFISKDRVGEAERIEVSDIWANLANPDAPPPKSEPALASLFAEIRQTVEIEAQIISAVFPNPLVVMQTFLQRVFAQSVQAFVEVIMEKAAEVPSNGAWVKATAPQPGQAAGSVGLVDTASLSPTSHLAFLRALHMARSNALSLVNDLKMYDFRGVGISASSTSAPSGSHITNGISELGSLSLIGSDGAGAASAAHSGGSPLAVMLDQAVEELFVPYMEGIRYLDRESKSLADLYNGFLARFISYHKTPHKAKASTTIFNRMRNQITASTDPSSTSATSTSSSAVAAAAAATAGAKSSFFKLSGLADRVRGGGTSSAAATAAATASAQANAAEIESSSNDPSVDDHTGMEERDGELSLDTAERMLRWHAEAIGRCVDLSNPSDVPKNTFTLLKTLTQAYIKNYVETALDSALTVVMAQDARGPTLPDLTPMSVIRHVELIIALWQHYVNTALVPLASSSVTIRREMVIFNNHNLLRVEGKCDALLQRIADNVVTYLSTRLSTQKKNDFTPKNDDLAFSRMNTEPCIACSEALERVQMVARNSLSTSSRASNSISKGLTSSPSIGGGGGGSGSGGIVMRPGSSGNGLGGRDESTQVGLSRNAESFLTEIGVAFHGLLLEHLRKFTVSAAGGLMLTKDLAVYQDAISTFGIPAVSDRFEMLRQLGNLFIVQPAVLKSYMREAHLAKVDERLLRPYLLRRSDYSKEVRDLDDLPTTTTTTTHRTMSSINTSVTSHQNETSTSSLVLASSIKDPMSPVGGAGDLLGSNLGLPSGLNGADQELAKSNRLGEILRDLQSWSNLSNPTGRPADEENDPPTGSAG</sequence>
<evidence type="ECO:0000313" key="1">
    <source>
        <dbReference type="EMBL" id="PWN48937.1"/>
    </source>
</evidence>
<proteinExistence type="predicted"/>
<name>A0ACD0NT18_9BASI</name>
<dbReference type="Proteomes" id="UP000245626">
    <property type="component" value="Unassembled WGS sequence"/>
</dbReference>
<evidence type="ECO:0000313" key="2">
    <source>
        <dbReference type="Proteomes" id="UP000245626"/>
    </source>
</evidence>